<keyword evidence="2" id="KW-1185">Reference proteome</keyword>
<evidence type="ECO:0000313" key="2">
    <source>
        <dbReference type="Proteomes" id="UP001186974"/>
    </source>
</evidence>
<organism evidence="1 2">
    <name type="scientific">Coniosporium uncinatum</name>
    <dbReference type="NCBI Taxonomy" id="93489"/>
    <lineage>
        <taxon>Eukaryota</taxon>
        <taxon>Fungi</taxon>
        <taxon>Dikarya</taxon>
        <taxon>Ascomycota</taxon>
        <taxon>Pezizomycotina</taxon>
        <taxon>Dothideomycetes</taxon>
        <taxon>Dothideomycetes incertae sedis</taxon>
        <taxon>Coniosporium</taxon>
    </lineage>
</organism>
<reference evidence="1" key="1">
    <citation type="submission" date="2024-09" db="EMBL/GenBank/DDBJ databases">
        <title>Black Yeasts Isolated from many extreme environments.</title>
        <authorList>
            <person name="Coleine C."/>
            <person name="Stajich J.E."/>
            <person name="Selbmann L."/>
        </authorList>
    </citation>
    <scope>NUCLEOTIDE SEQUENCE</scope>
    <source>
        <strain evidence="1">CCFEE 5737</strain>
    </source>
</reference>
<name>A0ACC3CZ00_9PEZI</name>
<comment type="caution">
    <text evidence="1">The sequence shown here is derived from an EMBL/GenBank/DDBJ whole genome shotgun (WGS) entry which is preliminary data.</text>
</comment>
<gene>
    <name evidence="1" type="ORF">LTS18_010951</name>
</gene>
<protein>
    <submittedName>
        <fullName evidence="1">Uncharacterized protein</fullName>
    </submittedName>
</protein>
<proteinExistence type="predicted"/>
<evidence type="ECO:0000313" key="1">
    <source>
        <dbReference type="EMBL" id="KAK3059404.1"/>
    </source>
</evidence>
<accession>A0ACC3CZ00</accession>
<dbReference type="Proteomes" id="UP001186974">
    <property type="component" value="Unassembled WGS sequence"/>
</dbReference>
<feature type="non-terminal residue" evidence="1">
    <location>
        <position position="622"/>
    </location>
</feature>
<sequence length="622" mass="71930">MLIVVYSSVQSALANLETCTYTRDSFAKHLDVIQKAVDQLNLENYANLHLWAAEMNAKIEKIFLHRLSKAIAVWIETFTAAQSESVVRRPLTSDGQVQAQLYLPKLDQLVLEISMRNQVIYLEPPIEHARASWLEQLQSWLGIICSLPKIKASRYEMRLQSPQAASELTFSDLPSRCTDFLVQVYNSIESRVTEISEYVDIWLQYQSLWDLRSEQMHETLGEDLSKWLQLLLELRKNRSTFDTTEVSRTFGYATIDYEQIQAKVSAKFDQWQHEILITFAGKLGNRMREVYADIEKARKDLESHSLEASSTAQAVTFITTVQQCKRKVKAWVPEVDTFRAGQTTLTRQRYQYPSDWLHIDQIDNEWAILNDVLDRKSRLVQDQTDALRAKITAEDKVVSQKIADASVEWSEQKPISGNIPHDEASARLQVFDQRLTQLRDEWDMVSKAKEALDLPASPAPVLSGLLEEVQDFKSVWAALSTIWNSLNELRETNWTSVQPRKLRQSIEKLIAMTKDMPSRMRQYAAFEHVQTVLRQLLKVNPLLSDMRSDAVRERHWVKIFRTLKPSKRYSQLSMTLGDVWDLNLVASEAIIRDVIAQAQGEMALEEFLRQVRETWQNYSLDL</sequence>
<dbReference type="EMBL" id="JAWDJW010009442">
    <property type="protein sequence ID" value="KAK3059404.1"/>
    <property type="molecule type" value="Genomic_DNA"/>
</dbReference>